<dbReference type="Proteomes" id="UP000448877">
    <property type="component" value="Unassembled WGS sequence"/>
</dbReference>
<feature type="domain" description="Outer membrane protein SusF/SusE-like C-terminal" evidence="1">
    <location>
        <begin position="276"/>
        <end position="361"/>
    </location>
</feature>
<dbReference type="EMBL" id="VVYV01000017">
    <property type="protein sequence ID" value="KAA5418452.1"/>
    <property type="molecule type" value="Genomic_DNA"/>
</dbReference>
<gene>
    <name evidence="4" type="ORF">BcellWH2_01288</name>
    <name evidence="5" type="ORF">F2Y81_11625</name>
</gene>
<sequence length="471" mass="51119">MRKSFIYGIVLTTAFLSGCKGDYDDWAAPQGFDAEEAKNISVNITPAAAIEMENVTTETIQLFTASIDAPEGMEVTAYEAVLSKIDENGVAQGKTVLAADASGNVSTKEVVSAVENYYGKNPIARKLAITVMAYIKQAEQAFYVSSNQAEIQVTLIKPDISESYYLVGDMAGWDEASMIKFTHSDVNVYDDPVFTISITTTVDDQHWKIIPQKNIDAGDFWANPGVVGPKVDGDDAMSGQLVNEGAGAGKIAKAGKYNMTINMMDYTYEITEAPTELYMTGSEYSWGGVWKQLTPVNGTGTDYWTIVYLSVGEKIKFAPQADWGNDFGGQATVNDEAGAGLVADTDNNLEAKNAGWYLLHIVNGVERIVNVLAPNVYLTGDTAPGGWSIDETGKFVVPETKDGEFVSPAFVASKEVRMCVNFGGYDWWKVEFIVLDGKIVYRGNGGDQERVSVSEGQKAYLNFTDGTGTFK</sequence>
<dbReference type="Pfam" id="PF16411">
    <property type="entry name" value="SusF_SusE"/>
    <property type="match status" value="2"/>
</dbReference>
<dbReference type="GeneID" id="66307286"/>
<dbReference type="InterPro" id="IPR033408">
    <property type="entry name" value="SusF_N"/>
</dbReference>
<dbReference type="InterPro" id="IPR058976">
    <property type="entry name" value="CBM_1st_SusF"/>
</dbReference>
<dbReference type="CDD" id="cd12965">
    <property type="entry name" value="CBM-Eb_CBM-Fb"/>
    <property type="match status" value="1"/>
</dbReference>
<dbReference type="Pfam" id="PF17142">
    <property type="entry name" value="SusF_N"/>
    <property type="match status" value="1"/>
</dbReference>
<dbReference type="GO" id="GO:2001070">
    <property type="term" value="F:starch binding"/>
    <property type="evidence" value="ECO:0007669"/>
    <property type="project" value="InterPro"/>
</dbReference>
<feature type="domain" description="Outer membrane protein SusF N-terminal" evidence="2">
    <location>
        <begin position="19"/>
        <end position="154"/>
    </location>
</feature>
<dbReference type="EMBL" id="CP012801">
    <property type="protein sequence ID" value="ALJ58549.1"/>
    <property type="molecule type" value="Genomic_DNA"/>
</dbReference>
<dbReference type="PROSITE" id="PS51257">
    <property type="entry name" value="PROKAR_LIPOPROTEIN"/>
    <property type="match status" value="1"/>
</dbReference>
<proteinExistence type="predicted"/>
<reference evidence="4 6" key="1">
    <citation type="journal article" date="2015" name="Science">
        <title>Genetic determinants of in vivo fitness and diet responsiveness in multiple human gut Bacteroides.</title>
        <authorList>
            <person name="Wu M."/>
            <person name="McNulty N.P."/>
            <person name="Rodionov D.A."/>
            <person name="Khoroshkin M.S."/>
            <person name="Griffin N.W."/>
            <person name="Cheng J."/>
            <person name="Latreille P."/>
            <person name="Kerstetter R.A."/>
            <person name="Terrapon N."/>
            <person name="Henrissat B."/>
            <person name="Osterman A.L."/>
            <person name="Gordon J.I."/>
        </authorList>
    </citation>
    <scope>NUCLEOTIDE SEQUENCE [LARGE SCALE GENOMIC DNA]</scope>
    <source>
        <strain evidence="4 6">WH2</strain>
    </source>
</reference>
<evidence type="ECO:0000259" key="1">
    <source>
        <dbReference type="Pfam" id="PF16411"/>
    </source>
</evidence>
<dbReference type="GO" id="GO:0019867">
    <property type="term" value="C:outer membrane"/>
    <property type="evidence" value="ECO:0007669"/>
    <property type="project" value="InterPro"/>
</dbReference>
<dbReference type="RefSeq" id="WP_007217422.1">
    <property type="nucleotide sequence ID" value="NZ_CABMLT010000001.1"/>
</dbReference>
<dbReference type="InterPro" id="IPR032187">
    <property type="entry name" value="SusF/SusE-like_C"/>
</dbReference>
<protein>
    <submittedName>
        <fullName evidence="5">DUF5115 domain-containing protein</fullName>
    </submittedName>
</protein>
<evidence type="ECO:0000313" key="4">
    <source>
        <dbReference type="EMBL" id="ALJ58549.1"/>
    </source>
</evidence>
<evidence type="ECO:0000259" key="3">
    <source>
        <dbReference type="Pfam" id="PF26120"/>
    </source>
</evidence>
<dbReference type="Proteomes" id="UP000061809">
    <property type="component" value="Chromosome"/>
</dbReference>
<dbReference type="Gene3D" id="2.60.40.3610">
    <property type="match status" value="1"/>
</dbReference>
<dbReference type="STRING" id="246787.BcellWH2_01288"/>
<dbReference type="Gene3D" id="2.60.40.3620">
    <property type="match status" value="2"/>
</dbReference>
<evidence type="ECO:0000313" key="7">
    <source>
        <dbReference type="Proteomes" id="UP000448877"/>
    </source>
</evidence>
<dbReference type="eggNOG" id="ENOG5033Q7G">
    <property type="taxonomic scope" value="Bacteria"/>
</dbReference>
<feature type="domain" description="SusF first starch specific CBM" evidence="3">
    <location>
        <begin position="162"/>
        <end position="271"/>
    </location>
</feature>
<dbReference type="Pfam" id="PF26120">
    <property type="entry name" value="CBM_1st_SusF"/>
    <property type="match status" value="1"/>
</dbReference>
<dbReference type="CDD" id="cd12964">
    <property type="entry name" value="CBM-Fa"/>
    <property type="match status" value="1"/>
</dbReference>
<dbReference type="PATRIC" id="fig|246787.4.peg.1327"/>
<feature type="domain" description="Outer membrane protein SusF/SusE-like C-terminal" evidence="1">
    <location>
        <begin position="375"/>
        <end position="469"/>
    </location>
</feature>
<organism evidence="4 6">
    <name type="scientific">Bacteroides cellulosilyticus</name>
    <dbReference type="NCBI Taxonomy" id="246787"/>
    <lineage>
        <taxon>Bacteria</taxon>
        <taxon>Pseudomonadati</taxon>
        <taxon>Bacteroidota</taxon>
        <taxon>Bacteroidia</taxon>
        <taxon>Bacteroidales</taxon>
        <taxon>Bacteroidaceae</taxon>
        <taxon>Bacteroides</taxon>
    </lineage>
</organism>
<reference evidence="5 7" key="2">
    <citation type="journal article" date="2019" name="Nat. Med.">
        <title>A library of human gut bacterial isolates paired with longitudinal multiomics data enables mechanistic microbiome research.</title>
        <authorList>
            <person name="Poyet M."/>
            <person name="Groussin M."/>
            <person name="Gibbons S.M."/>
            <person name="Avila-Pacheco J."/>
            <person name="Jiang X."/>
            <person name="Kearney S.M."/>
            <person name="Perrotta A.R."/>
            <person name="Berdy B."/>
            <person name="Zhao S."/>
            <person name="Lieberman T.D."/>
            <person name="Swanson P.K."/>
            <person name="Smith M."/>
            <person name="Roesemann S."/>
            <person name="Alexander J.E."/>
            <person name="Rich S.A."/>
            <person name="Livny J."/>
            <person name="Vlamakis H."/>
            <person name="Clish C."/>
            <person name="Bullock K."/>
            <person name="Deik A."/>
            <person name="Scott J."/>
            <person name="Pierce K.A."/>
            <person name="Xavier R.J."/>
            <person name="Alm E.J."/>
        </authorList>
    </citation>
    <scope>NUCLEOTIDE SEQUENCE [LARGE SCALE GENOMIC DNA]</scope>
    <source>
        <strain evidence="5 7">BIOML-A6</strain>
    </source>
</reference>
<accession>A0A0P0FWL1</accession>
<evidence type="ECO:0000313" key="5">
    <source>
        <dbReference type="EMBL" id="KAA5418452.1"/>
    </source>
</evidence>
<dbReference type="CDD" id="cd12966">
    <property type="entry name" value="CBM-Ec_CBM-Fc"/>
    <property type="match status" value="1"/>
</dbReference>
<name>A0A0P0FWL1_9BACE</name>
<evidence type="ECO:0000313" key="6">
    <source>
        <dbReference type="Proteomes" id="UP000061809"/>
    </source>
</evidence>
<evidence type="ECO:0000259" key="2">
    <source>
        <dbReference type="Pfam" id="PF17142"/>
    </source>
</evidence>
<dbReference type="KEGG" id="bcel:BcellWH2_01288"/>
<dbReference type="AlphaFoldDB" id="A0A0P0FWL1"/>